<name>A0ABS8RPQ5_DATST</name>
<dbReference type="EMBL" id="JACEIK010000073">
    <property type="protein sequence ID" value="MCD7448786.1"/>
    <property type="molecule type" value="Genomic_DNA"/>
</dbReference>
<protein>
    <submittedName>
        <fullName evidence="1">Uncharacterized protein</fullName>
    </submittedName>
</protein>
<organism evidence="1 2">
    <name type="scientific">Datura stramonium</name>
    <name type="common">Jimsonweed</name>
    <name type="synonym">Common thornapple</name>
    <dbReference type="NCBI Taxonomy" id="4076"/>
    <lineage>
        <taxon>Eukaryota</taxon>
        <taxon>Viridiplantae</taxon>
        <taxon>Streptophyta</taxon>
        <taxon>Embryophyta</taxon>
        <taxon>Tracheophyta</taxon>
        <taxon>Spermatophyta</taxon>
        <taxon>Magnoliopsida</taxon>
        <taxon>eudicotyledons</taxon>
        <taxon>Gunneridae</taxon>
        <taxon>Pentapetalae</taxon>
        <taxon>asterids</taxon>
        <taxon>lamiids</taxon>
        <taxon>Solanales</taxon>
        <taxon>Solanaceae</taxon>
        <taxon>Solanoideae</taxon>
        <taxon>Datureae</taxon>
        <taxon>Datura</taxon>
    </lineage>
</organism>
<sequence>RNGSSPCGFDNSVLKKSHYITCTTHTLADTLDVKKSRQIIGTRCGRRHTCPSILGEKPHSFWSLLTAQRTNRPSVHESSFCPSKPDNTSLKYPYFLLRTLVDEWLDALENRLRNL</sequence>
<keyword evidence="2" id="KW-1185">Reference proteome</keyword>
<accession>A0ABS8RPQ5</accession>
<reference evidence="1 2" key="1">
    <citation type="journal article" date="2021" name="BMC Genomics">
        <title>Datura genome reveals duplications of psychoactive alkaloid biosynthetic genes and high mutation rate following tissue culture.</title>
        <authorList>
            <person name="Rajewski A."/>
            <person name="Carter-House D."/>
            <person name="Stajich J."/>
            <person name="Litt A."/>
        </authorList>
    </citation>
    <scope>NUCLEOTIDE SEQUENCE [LARGE SCALE GENOMIC DNA]</scope>
    <source>
        <strain evidence="1">AR-01</strain>
    </source>
</reference>
<proteinExistence type="predicted"/>
<dbReference type="Proteomes" id="UP000823775">
    <property type="component" value="Unassembled WGS sequence"/>
</dbReference>
<gene>
    <name evidence="1" type="ORF">HAX54_046322</name>
</gene>
<feature type="non-terminal residue" evidence="1">
    <location>
        <position position="1"/>
    </location>
</feature>
<comment type="caution">
    <text evidence="1">The sequence shown here is derived from an EMBL/GenBank/DDBJ whole genome shotgun (WGS) entry which is preliminary data.</text>
</comment>
<evidence type="ECO:0000313" key="2">
    <source>
        <dbReference type="Proteomes" id="UP000823775"/>
    </source>
</evidence>
<evidence type="ECO:0000313" key="1">
    <source>
        <dbReference type="EMBL" id="MCD7448786.1"/>
    </source>
</evidence>